<comment type="caution">
    <text evidence="1">The sequence shown here is derived from an EMBL/GenBank/DDBJ whole genome shotgun (WGS) entry which is preliminary data.</text>
</comment>
<dbReference type="Proteomes" id="UP000821865">
    <property type="component" value="Chromosome 1"/>
</dbReference>
<evidence type="ECO:0000313" key="1">
    <source>
        <dbReference type="EMBL" id="KAH7979327.1"/>
    </source>
</evidence>
<evidence type="ECO:0000313" key="2">
    <source>
        <dbReference type="Proteomes" id="UP000821865"/>
    </source>
</evidence>
<protein>
    <submittedName>
        <fullName evidence="1">Uncharacterized protein</fullName>
    </submittedName>
</protein>
<accession>A0ACB8DY04</accession>
<name>A0ACB8DY04_DERSI</name>
<sequence length="442" mass="48802">MLEHIMDHADADAACPAETEEQAADNTHPEATPTQEETKGFSGGQTVEAKSALSRKPTTEENMTGTKGAPSASTSESTTKDGTEESEDLFSASSSSTAVFFEMYSLDELKSFYDTGGDWTSDLACVPDLSERCVEAHFASSNRQQHKGQNRLPVQPLMEITFKKHVINKAVPAKAKRRLPPSLPGADGSLKSLQEEIAKDAPNLLWNRYSGGKRAPLQNISAIPDIEDLLSLKCIEMFKKKLSEQMPLSDVERASVCERTIGQNENAEWMKERTGRLTASNFHRIIHCVKPEGLVKDILYPRKQGPLKQGDPRLYGLENEDLAGNAYKTVMLLYDKDIQLVKTGLHVDVTHSFVAASPDRIVKDGSDVGLLEVKCPASKAGQAVLDACMDKTFCAEVVDGEVRLKRTHTYFYQVQGQLGVTQKPWCDFVIWTNHADLHKSDN</sequence>
<dbReference type="EMBL" id="CM023470">
    <property type="protein sequence ID" value="KAH7979327.1"/>
    <property type="molecule type" value="Genomic_DNA"/>
</dbReference>
<proteinExistence type="predicted"/>
<reference evidence="1" key="1">
    <citation type="submission" date="2020-05" db="EMBL/GenBank/DDBJ databases">
        <title>Large-scale comparative analyses of tick genomes elucidate their genetic diversity and vector capacities.</title>
        <authorList>
            <person name="Jia N."/>
            <person name="Wang J."/>
            <person name="Shi W."/>
            <person name="Du L."/>
            <person name="Sun Y."/>
            <person name="Zhan W."/>
            <person name="Jiang J."/>
            <person name="Wang Q."/>
            <person name="Zhang B."/>
            <person name="Ji P."/>
            <person name="Sakyi L.B."/>
            <person name="Cui X."/>
            <person name="Yuan T."/>
            <person name="Jiang B."/>
            <person name="Yang W."/>
            <person name="Lam T.T.-Y."/>
            <person name="Chang Q."/>
            <person name="Ding S."/>
            <person name="Wang X."/>
            <person name="Zhu J."/>
            <person name="Ruan X."/>
            <person name="Zhao L."/>
            <person name="Wei J."/>
            <person name="Que T."/>
            <person name="Du C."/>
            <person name="Cheng J."/>
            <person name="Dai P."/>
            <person name="Han X."/>
            <person name="Huang E."/>
            <person name="Gao Y."/>
            <person name="Liu J."/>
            <person name="Shao H."/>
            <person name="Ye R."/>
            <person name="Li L."/>
            <person name="Wei W."/>
            <person name="Wang X."/>
            <person name="Wang C."/>
            <person name="Yang T."/>
            <person name="Huo Q."/>
            <person name="Li W."/>
            <person name="Guo W."/>
            <person name="Chen H."/>
            <person name="Zhou L."/>
            <person name="Ni X."/>
            <person name="Tian J."/>
            <person name="Zhou Y."/>
            <person name="Sheng Y."/>
            <person name="Liu T."/>
            <person name="Pan Y."/>
            <person name="Xia L."/>
            <person name="Li J."/>
            <person name="Zhao F."/>
            <person name="Cao W."/>
        </authorList>
    </citation>
    <scope>NUCLEOTIDE SEQUENCE</scope>
    <source>
        <strain evidence="1">Dsil-2018</strain>
    </source>
</reference>
<organism evidence="1 2">
    <name type="scientific">Dermacentor silvarum</name>
    <name type="common">Tick</name>
    <dbReference type="NCBI Taxonomy" id="543639"/>
    <lineage>
        <taxon>Eukaryota</taxon>
        <taxon>Metazoa</taxon>
        <taxon>Ecdysozoa</taxon>
        <taxon>Arthropoda</taxon>
        <taxon>Chelicerata</taxon>
        <taxon>Arachnida</taxon>
        <taxon>Acari</taxon>
        <taxon>Parasitiformes</taxon>
        <taxon>Ixodida</taxon>
        <taxon>Ixodoidea</taxon>
        <taxon>Ixodidae</taxon>
        <taxon>Rhipicephalinae</taxon>
        <taxon>Dermacentor</taxon>
    </lineage>
</organism>
<gene>
    <name evidence="1" type="ORF">HPB49_009068</name>
</gene>
<keyword evidence="2" id="KW-1185">Reference proteome</keyword>